<dbReference type="Proteomes" id="UP000613193">
    <property type="component" value="Unassembled WGS sequence"/>
</dbReference>
<dbReference type="InterPro" id="IPR011344">
    <property type="entry name" value="ssDNA-bd"/>
</dbReference>
<comment type="caution">
    <text evidence="2">Lacks conserved residue(s) required for the propagation of feature annotation.</text>
</comment>
<evidence type="ECO:0000256" key="3">
    <source>
        <dbReference type="PIRNR" id="PIRNR002070"/>
    </source>
</evidence>
<dbReference type="HAMAP" id="MF_00984">
    <property type="entry name" value="SSB"/>
    <property type="match status" value="1"/>
</dbReference>
<evidence type="ECO:0000313" key="5">
    <source>
        <dbReference type="Proteomes" id="UP000613193"/>
    </source>
</evidence>
<protein>
    <recommendedName>
        <fullName evidence="2 3">Single-stranded DNA-binding protein</fullName>
        <shortName evidence="2">SSB</shortName>
    </recommendedName>
</protein>
<evidence type="ECO:0000313" key="4">
    <source>
        <dbReference type="EMBL" id="MBK0379363.1"/>
    </source>
</evidence>
<dbReference type="PIRSF" id="PIRSF002070">
    <property type="entry name" value="SSB"/>
    <property type="match status" value="1"/>
</dbReference>
<dbReference type="AlphaFoldDB" id="A0A934PUP5"/>
<evidence type="ECO:0000256" key="1">
    <source>
        <dbReference type="ARBA" id="ARBA00023125"/>
    </source>
</evidence>
<reference evidence="4" key="1">
    <citation type="submission" date="2020-12" db="EMBL/GenBank/DDBJ databases">
        <title>Bacterial novel species Mucilaginibacter sp. SD-g isolated from soil.</title>
        <authorList>
            <person name="Jung H.-Y."/>
        </authorList>
    </citation>
    <scope>NUCLEOTIDE SEQUENCE</scope>
    <source>
        <strain evidence="4">SD-g</strain>
    </source>
</reference>
<dbReference type="CDD" id="cd04496">
    <property type="entry name" value="SSB_OBF"/>
    <property type="match status" value="1"/>
</dbReference>
<comment type="caution">
    <text evidence="4">The sequence shown here is derived from an EMBL/GenBank/DDBJ whole genome shotgun (WGS) entry which is preliminary data.</text>
</comment>
<comment type="subunit">
    <text evidence="2">Homotetramer.</text>
</comment>
<dbReference type="InterPro" id="IPR000424">
    <property type="entry name" value="Primosome_PriB/ssb"/>
</dbReference>
<dbReference type="PANTHER" id="PTHR10302:SF0">
    <property type="entry name" value="SINGLE-STRANDED DNA-BINDING PROTEIN, MITOCHONDRIAL"/>
    <property type="match status" value="1"/>
</dbReference>
<dbReference type="RefSeq" id="WP_200065796.1">
    <property type="nucleotide sequence ID" value="NZ_JAEHFW010000001.1"/>
</dbReference>
<dbReference type="GO" id="GO:0003697">
    <property type="term" value="F:single-stranded DNA binding"/>
    <property type="evidence" value="ECO:0007669"/>
    <property type="project" value="UniProtKB-UniRule"/>
</dbReference>
<dbReference type="GO" id="GO:0009295">
    <property type="term" value="C:nucleoid"/>
    <property type="evidence" value="ECO:0007669"/>
    <property type="project" value="TreeGrafter"/>
</dbReference>
<sequence>MNNLSNSVRLTGRLGAAPEMRQIDEEKKVAKISLATNYYRKNGQGETVQETHWHHLVLWNKQADVAERYLDKGSQIAVEGRLANRFYTDQDGVKRYVTEIIVSELMLLGKAQ</sequence>
<organism evidence="4 5">
    <name type="scientific">Mucilaginibacter segetis</name>
    <dbReference type="NCBI Taxonomy" id="2793071"/>
    <lineage>
        <taxon>Bacteria</taxon>
        <taxon>Pseudomonadati</taxon>
        <taxon>Bacteroidota</taxon>
        <taxon>Sphingobacteriia</taxon>
        <taxon>Sphingobacteriales</taxon>
        <taxon>Sphingobacteriaceae</taxon>
        <taxon>Mucilaginibacter</taxon>
    </lineage>
</organism>
<keyword evidence="1 2" id="KW-0238">DNA-binding</keyword>
<dbReference type="SUPFAM" id="SSF50249">
    <property type="entry name" value="Nucleic acid-binding proteins"/>
    <property type="match status" value="1"/>
</dbReference>
<name>A0A934PUP5_9SPHI</name>
<keyword evidence="5" id="KW-1185">Reference proteome</keyword>
<dbReference type="NCBIfam" id="TIGR00621">
    <property type="entry name" value="ssb"/>
    <property type="match status" value="1"/>
</dbReference>
<dbReference type="EMBL" id="JAEHFW010000001">
    <property type="protein sequence ID" value="MBK0379363.1"/>
    <property type="molecule type" value="Genomic_DNA"/>
</dbReference>
<proteinExistence type="inferred from homology"/>
<dbReference type="GO" id="GO:0006260">
    <property type="term" value="P:DNA replication"/>
    <property type="evidence" value="ECO:0007669"/>
    <property type="project" value="InterPro"/>
</dbReference>
<dbReference type="PANTHER" id="PTHR10302">
    <property type="entry name" value="SINGLE-STRANDED DNA-BINDING PROTEIN"/>
    <property type="match status" value="1"/>
</dbReference>
<dbReference type="InterPro" id="IPR012340">
    <property type="entry name" value="NA-bd_OB-fold"/>
</dbReference>
<evidence type="ECO:0000256" key="2">
    <source>
        <dbReference type="HAMAP-Rule" id="MF_00984"/>
    </source>
</evidence>
<gene>
    <name evidence="4" type="primary">ssb</name>
    <name evidence="4" type="ORF">I5M19_08600</name>
</gene>
<accession>A0A934PUP5</accession>
<dbReference type="PROSITE" id="PS50935">
    <property type="entry name" value="SSB"/>
    <property type="match status" value="1"/>
</dbReference>
<dbReference type="Pfam" id="PF00436">
    <property type="entry name" value="SSB"/>
    <property type="match status" value="1"/>
</dbReference>
<dbReference type="Gene3D" id="2.40.50.140">
    <property type="entry name" value="Nucleic acid-binding proteins"/>
    <property type="match status" value="1"/>
</dbReference>